<keyword evidence="2" id="KW-1133">Transmembrane helix</keyword>
<comment type="caution">
    <text evidence="3">The sequence shown here is derived from an EMBL/GenBank/DDBJ whole genome shotgun (WGS) entry which is preliminary data.</text>
</comment>
<sequence>MHRITGPEVSALRPPEVPKFPFSSPITEEVLSPASSSEGNNLDDETILEIATARIQYQPFRRMDQDGRWLPRYDDPSRVRLDARRFSGREQAKRRSIHGIMKKRPPLHLVTNFSRNEPRRQGEPFAAPFVDLNDLKSLVKAREKERSNDTSATDRMAAREKERSYEKLKRAIKRKPTQGYQALADEHTPADTGSVKAPSEQKDILSIPQQPLQLPSYEKYELSPSDRPIVIGLMLPFEETISRDGSEDSAAKENGTAQSHQTPVTPPSIVITPANEDSPWEQDITLYHRPPRATSSVYSRPALNVDQSDQKQDIPPVPAIPAIHSLVKGEAVGTVLTKQPPTPPPPPLPPAAAATRKQRSFSTGTVFEDEDDCSQSVTRERSNSTGSSRWILPRLSTHADLNRHQSQGWWTYLLSPLLGRSNTNASRKSVPATEPPPVPPFSTASLVSKASSDRWWEKETSHFSPETPALPTGKTDGVITWPENYERAVSGFTLEKNFGVANDSSAFSGQETQGLAAEYYQACAHDLFNDKPYFECINHVCSMTPPSQENAALVAGDVNRDGERGLPPIENNEPEPSQQPVLNRNNPFLGVIRRSNPEVHTPVIETVPESTPSVREMPVPISVSPSRTAASSVSAPRTAAGDSRAVMVNQPIVPTSITNDSEAPPSLEQEEPRSLTEPPPYSPPETSQPAPRYRVIMPPNYTQQPQSPGPISPGMQQAMAGRGLIPMSEMQQSQPQHSPVFHPNVYQPPPHPDPFPAARSNVEAQRRRLEREDAVAKKVGGLWRGRGPFSNKGCFGRPGREGRVRRRWYFAISCLCLIIIIVAIALATTLRRKGDETPVQSQWLNLTGYPPMPTGIMTVAGPVAQTQNNGCIQPSSLWSCALPREQQSMNAPFPANQPNFRVQIRFQNGTYPNSTVIASGSTSLSRRRTGNAVTAGRVTKDRLLRARDLFSSSPAPPGLDDQTFLGNTTDGNAIPFAGEETPFFLTFLSPVEVAGSQSVKRANDHTFPNLTALIPDPSNAPDGTAAPADLYPLPVSQPVRLYNRGLPNEHYGFYVYFDRSIFLKSIASLNNSAVDDGSTDQNGGSPKTDAKSRCTWAQTRFLVQIWTQPSNRSGMALLGSTTAIPTRASPTAATPTGTAMNTTSSSANDFTVPGSFPYPVSIKLDRHGGDAKEKLVYCYGMDANQRINSTDKKIQIEDRSFGGQLINPAPGIFNDASSTQAASVFDGGTGGCSCEWVNWILTS</sequence>
<reference evidence="3 4" key="1">
    <citation type="journal article" date="2015" name="Environ. Microbiol.">
        <title>Metagenome sequence of Elaphomyces granulatus from sporocarp tissue reveals Ascomycota ectomycorrhizal fingerprints of genome expansion and a Proteobacteria-rich microbiome.</title>
        <authorList>
            <person name="Quandt C.A."/>
            <person name="Kohler A."/>
            <person name="Hesse C.N."/>
            <person name="Sharpton T.J."/>
            <person name="Martin F."/>
            <person name="Spatafora J.W."/>
        </authorList>
    </citation>
    <scope>NUCLEOTIDE SEQUENCE [LARGE SCALE GENOMIC DNA]</scope>
    <source>
        <strain evidence="3 4">OSC145934</strain>
    </source>
</reference>
<name>A0A232LWU0_9EURO</name>
<feature type="region of interest" description="Disordered" evidence="1">
    <location>
        <begin position="1126"/>
        <end position="1146"/>
    </location>
</feature>
<feature type="region of interest" description="Disordered" evidence="1">
    <location>
        <begin position="142"/>
        <end position="210"/>
    </location>
</feature>
<feature type="compositionally biased region" description="Basic and acidic residues" evidence="1">
    <location>
        <begin position="156"/>
        <end position="169"/>
    </location>
</feature>
<dbReference type="Proteomes" id="UP000243515">
    <property type="component" value="Unassembled WGS sequence"/>
</dbReference>
<evidence type="ECO:0000256" key="1">
    <source>
        <dbReference type="SAM" id="MobiDB-lite"/>
    </source>
</evidence>
<evidence type="ECO:0008006" key="5">
    <source>
        <dbReference type="Google" id="ProtNLM"/>
    </source>
</evidence>
<feature type="region of interest" description="Disordered" evidence="1">
    <location>
        <begin position="337"/>
        <end position="387"/>
    </location>
</feature>
<evidence type="ECO:0000313" key="4">
    <source>
        <dbReference type="Proteomes" id="UP000243515"/>
    </source>
</evidence>
<protein>
    <recommendedName>
        <fullName evidence="5">Glycoprotease family protein</fullName>
    </recommendedName>
</protein>
<dbReference type="OrthoDB" id="10259622at2759"/>
<feature type="compositionally biased region" description="Polar residues" evidence="1">
    <location>
        <begin position="652"/>
        <end position="661"/>
    </location>
</feature>
<keyword evidence="4" id="KW-1185">Reference proteome</keyword>
<evidence type="ECO:0000256" key="2">
    <source>
        <dbReference type="SAM" id="Phobius"/>
    </source>
</evidence>
<feature type="compositionally biased region" description="Pro residues" evidence="1">
    <location>
        <begin position="340"/>
        <end position="350"/>
    </location>
</feature>
<feature type="compositionally biased region" description="Polar residues" evidence="1">
    <location>
        <begin position="574"/>
        <end position="583"/>
    </location>
</feature>
<accession>A0A232LWU0</accession>
<feature type="region of interest" description="Disordered" evidence="1">
    <location>
        <begin position="608"/>
        <end position="717"/>
    </location>
</feature>
<feature type="region of interest" description="Disordered" evidence="1">
    <location>
        <begin position="423"/>
        <end position="444"/>
    </location>
</feature>
<feature type="region of interest" description="Disordered" evidence="1">
    <location>
        <begin position="1"/>
        <end position="43"/>
    </location>
</feature>
<evidence type="ECO:0000313" key="3">
    <source>
        <dbReference type="EMBL" id="OXV08629.1"/>
    </source>
</evidence>
<gene>
    <name evidence="3" type="ORF">Egran_03609</name>
</gene>
<proteinExistence type="predicted"/>
<feature type="region of interest" description="Disordered" evidence="1">
    <location>
        <begin position="242"/>
        <end position="275"/>
    </location>
</feature>
<feature type="region of interest" description="Disordered" evidence="1">
    <location>
        <begin position="561"/>
        <end position="583"/>
    </location>
</feature>
<dbReference type="EMBL" id="NPHW01003982">
    <property type="protein sequence ID" value="OXV08629.1"/>
    <property type="molecule type" value="Genomic_DNA"/>
</dbReference>
<organism evidence="3 4">
    <name type="scientific">Elaphomyces granulatus</name>
    <dbReference type="NCBI Taxonomy" id="519963"/>
    <lineage>
        <taxon>Eukaryota</taxon>
        <taxon>Fungi</taxon>
        <taxon>Dikarya</taxon>
        <taxon>Ascomycota</taxon>
        <taxon>Pezizomycotina</taxon>
        <taxon>Eurotiomycetes</taxon>
        <taxon>Eurotiomycetidae</taxon>
        <taxon>Eurotiales</taxon>
        <taxon>Elaphomycetaceae</taxon>
        <taxon>Elaphomyces</taxon>
    </lineage>
</organism>
<dbReference type="AlphaFoldDB" id="A0A232LWU0"/>
<feature type="transmembrane region" description="Helical" evidence="2">
    <location>
        <begin position="808"/>
        <end position="830"/>
    </location>
</feature>
<feature type="compositionally biased region" description="Polar residues" evidence="1">
    <location>
        <begin position="623"/>
        <end position="635"/>
    </location>
</feature>
<feature type="compositionally biased region" description="Basic and acidic residues" evidence="1">
    <location>
        <begin position="242"/>
        <end position="251"/>
    </location>
</feature>
<keyword evidence="2" id="KW-0472">Membrane</keyword>
<feature type="compositionally biased region" description="Low complexity" evidence="1">
    <location>
        <begin position="1126"/>
        <end position="1145"/>
    </location>
</feature>
<keyword evidence="2" id="KW-0812">Transmembrane</keyword>